<keyword evidence="3" id="KW-1185">Reference proteome</keyword>
<gene>
    <name evidence="2" type="ORF">AK812_SmicGene43759</name>
</gene>
<feature type="region of interest" description="Disordered" evidence="1">
    <location>
        <begin position="128"/>
        <end position="156"/>
    </location>
</feature>
<dbReference type="Proteomes" id="UP000186817">
    <property type="component" value="Unassembled WGS sequence"/>
</dbReference>
<dbReference type="EMBL" id="LSRX01002059">
    <property type="protein sequence ID" value="OLP76323.1"/>
    <property type="molecule type" value="Genomic_DNA"/>
</dbReference>
<reference evidence="2 3" key="1">
    <citation type="submission" date="2016-02" db="EMBL/GenBank/DDBJ databases">
        <title>Genome analysis of coral dinoflagellate symbionts highlights evolutionary adaptations to a symbiotic lifestyle.</title>
        <authorList>
            <person name="Aranda M."/>
            <person name="Li Y."/>
            <person name="Liew Y.J."/>
            <person name="Baumgarten S."/>
            <person name="Simakov O."/>
            <person name="Wilson M."/>
            <person name="Piel J."/>
            <person name="Ashoor H."/>
            <person name="Bougouffa S."/>
            <person name="Bajic V.B."/>
            <person name="Ryu T."/>
            <person name="Ravasi T."/>
            <person name="Bayer T."/>
            <person name="Micklem G."/>
            <person name="Kim H."/>
            <person name="Bhak J."/>
            <person name="Lajeunesse T.C."/>
            <person name="Voolstra C.R."/>
        </authorList>
    </citation>
    <scope>NUCLEOTIDE SEQUENCE [LARGE SCALE GENOMIC DNA]</scope>
    <source>
        <strain evidence="2 3">CCMP2467</strain>
    </source>
</reference>
<proteinExistence type="predicted"/>
<sequence>MVSLMVRYYRQYILHHLPNLTKIGAEDVTEEERRDAQMVRCPPLWTHLVHQNCGKSKHDVRAQATRRVEALLQEGEAQSDKQVCVISLVGGGSSGLDVFLGPQASYSMRIASQGCWTVDKRDKEIEMAKAKGERQREKGRGRREAGRGREREKEGERDFAWVVKTVARLSIALKAVVPGPFTRTPPRLRDLILS</sequence>
<evidence type="ECO:0000313" key="3">
    <source>
        <dbReference type="Proteomes" id="UP000186817"/>
    </source>
</evidence>
<evidence type="ECO:0000256" key="1">
    <source>
        <dbReference type="SAM" id="MobiDB-lite"/>
    </source>
</evidence>
<comment type="caution">
    <text evidence="2">The sequence shown here is derived from an EMBL/GenBank/DDBJ whole genome shotgun (WGS) entry which is preliminary data.</text>
</comment>
<name>A0A1Q9C080_SYMMI</name>
<evidence type="ECO:0000313" key="2">
    <source>
        <dbReference type="EMBL" id="OLP76323.1"/>
    </source>
</evidence>
<protein>
    <submittedName>
        <fullName evidence="2">Uncharacterized protein</fullName>
    </submittedName>
</protein>
<accession>A0A1Q9C080</accession>
<dbReference type="AlphaFoldDB" id="A0A1Q9C080"/>
<organism evidence="2 3">
    <name type="scientific">Symbiodinium microadriaticum</name>
    <name type="common">Dinoflagellate</name>
    <name type="synonym">Zooxanthella microadriatica</name>
    <dbReference type="NCBI Taxonomy" id="2951"/>
    <lineage>
        <taxon>Eukaryota</taxon>
        <taxon>Sar</taxon>
        <taxon>Alveolata</taxon>
        <taxon>Dinophyceae</taxon>
        <taxon>Suessiales</taxon>
        <taxon>Symbiodiniaceae</taxon>
        <taxon>Symbiodinium</taxon>
    </lineage>
</organism>